<dbReference type="EMBL" id="CP003130">
    <property type="protein sequence ID" value="AEU37554.1"/>
    <property type="molecule type" value="Genomic_DNA"/>
</dbReference>
<organism evidence="9 10">
    <name type="scientific">Granulicella mallensis (strain ATCC BAA-1857 / DSM 23137 / MP5ACTX8)</name>
    <dbReference type="NCBI Taxonomy" id="682795"/>
    <lineage>
        <taxon>Bacteria</taxon>
        <taxon>Pseudomonadati</taxon>
        <taxon>Acidobacteriota</taxon>
        <taxon>Terriglobia</taxon>
        <taxon>Terriglobales</taxon>
        <taxon>Acidobacteriaceae</taxon>
        <taxon>Granulicella</taxon>
    </lineage>
</organism>
<dbReference type="InterPro" id="IPR017850">
    <property type="entry name" value="Alkaline_phosphatase_core_sf"/>
</dbReference>
<dbReference type="KEGG" id="gma:AciX8_3253"/>
<sequence length="513" mass="56599" precursor="true">MPNQSQKRTTRRQFIAQAAGTAIAGALTASASAREIKKPNVLFFMSDDMRVELGCYGSHFRAQTPNLDALAQQGVRFDRNFCQFPLCNPSRASLLTGQVPLDTKVLGNRTNFRDTRPDLTSLPQLFREQGYVTARTGKIFHGGYDDPKAWTVGGSDVSIAAIEAASEQSDEDTQGKYHQHREIIPPQSVPPPPPGIPVSKTQDPRAAHSDEILILDGDGGEHPENRVAETAIGYLRTYRDKPFFIGCGFSKPHSPPTAPQRFFDLYDPAKLELTPDFEAWPTVPPGFPKAAIRPRNADLFIGRGASTTEAKEVIRAYLASISWVDWNLGRVIHELDALGLRDNTIIVFVADHGYQLGEKGKWSKAGSLFEMGTRVPLIIHDPRAAGNGQTSTRLVQSLDIYPTLVELCGLSRPSSGLQGASLTPLLHRPQSTWKRPAFSLWSEDGKTIHGLAVRQDHWRYVEFGADGKNGSMLFNEQSDPLEMHNLAEDPGHAGIRDNLSKLTAAYRDRTRLA</sequence>
<dbReference type="GO" id="GO:0004423">
    <property type="term" value="F:iduronate-2-sulfatase activity"/>
    <property type="evidence" value="ECO:0007669"/>
    <property type="project" value="UniProtKB-EC"/>
</dbReference>
<dbReference type="InterPro" id="IPR035874">
    <property type="entry name" value="IDS"/>
</dbReference>
<gene>
    <name evidence="9" type="ordered locus">AciX8_3253</name>
</gene>
<dbReference type="SUPFAM" id="SSF53649">
    <property type="entry name" value="Alkaline phosphatase-like"/>
    <property type="match status" value="1"/>
</dbReference>
<evidence type="ECO:0000256" key="3">
    <source>
        <dbReference type="ARBA" id="ARBA00022723"/>
    </source>
</evidence>
<dbReference type="AlphaFoldDB" id="G8NTZ8"/>
<feature type="region of interest" description="Disordered" evidence="7">
    <location>
        <begin position="183"/>
        <end position="203"/>
    </location>
</feature>
<dbReference type="eggNOG" id="COG3119">
    <property type="taxonomic scope" value="Bacteria"/>
</dbReference>
<reference evidence="9 10" key="1">
    <citation type="submission" date="2011-11" db="EMBL/GenBank/DDBJ databases">
        <title>Complete sequence of Granulicella mallensis MP5ACTX8.</title>
        <authorList>
            <consortium name="US DOE Joint Genome Institute"/>
            <person name="Lucas S."/>
            <person name="Copeland A."/>
            <person name="Lapidus A."/>
            <person name="Cheng J.-F."/>
            <person name="Goodwin L."/>
            <person name="Pitluck S."/>
            <person name="Peters L."/>
            <person name="Lu M."/>
            <person name="Detter J.C."/>
            <person name="Han C."/>
            <person name="Tapia R."/>
            <person name="Land M."/>
            <person name="Hauser L."/>
            <person name="Kyrpides N."/>
            <person name="Ivanova N."/>
            <person name="Mikhailova N."/>
            <person name="Pagani I."/>
            <person name="Rawat S."/>
            <person name="Mannisto M."/>
            <person name="Haggblom M."/>
            <person name="Woyke T."/>
        </authorList>
    </citation>
    <scope>NUCLEOTIDE SEQUENCE [LARGE SCALE GENOMIC DNA]</scope>
    <source>
        <strain evidence="10">ATCC BAA-1857 / DSM 23137 / MP5ACTX8</strain>
    </source>
</reference>
<comment type="similarity">
    <text evidence="2">Belongs to the sulfatase family.</text>
</comment>
<dbReference type="GO" id="GO:0005737">
    <property type="term" value="C:cytoplasm"/>
    <property type="evidence" value="ECO:0007669"/>
    <property type="project" value="TreeGrafter"/>
</dbReference>
<dbReference type="GO" id="GO:0046872">
    <property type="term" value="F:metal ion binding"/>
    <property type="evidence" value="ECO:0007669"/>
    <property type="project" value="UniProtKB-KW"/>
</dbReference>
<feature type="domain" description="Sulfatase N-terminal" evidence="8">
    <location>
        <begin position="39"/>
        <end position="409"/>
    </location>
</feature>
<dbReference type="InterPro" id="IPR006311">
    <property type="entry name" value="TAT_signal"/>
</dbReference>
<dbReference type="HOGENOM" id="CLU_006332_9_0_0"/>
<dbReference type="InterPro" id="IPR000917">
    <property type="entry name" value="Sulfatase_N"/>
</dbReference>
<accession>G8NTZ8</accession>
<comment type="cofactor">
    <cofactor evidence="1">
        <name>Ca(2+)</name>
        <dbReference type="ChEBI" id="CHEBI:29108"/>
    </cofactor>
</comment>
<keyword evidence="10" id="KW-1185">Reference proteome</keyword>
<dbReference type="STRING" id="682795.AciX8_3253"/>
<evidence type="ECO:0000256" key="1">
    <source>
        <dbReference type="ARBA" id="ARBA00001913"/>
    </source>
</evidence>
<dbReference type="Gene3D" id="3.40.720.10">
    <property type="entry name" value="Alkaline Phosphatase, subunit A"/>
    <property type="match status" value="1"/>
</dbReference>
<evidence type="ECO:0000256" key="4">
    <source>
        <dbReference type="ARBA" id="ARBA00022729"/>
    </source>
</evidence>
<dbReference type="EC" id="3.1.6.13" evidence="9"/>
<dbReference type="Pfam" id="PF00884">
    <property type="entry name" value="Sulfatase"/>
    <property type="match status" value="1"/>
</dbReference>
<evidence type="ECO:0000256" key="7">
    <source>
        <dbReference type="SAM" id="MobiDB-lite"/>
    </source>
</evidence>
<evidence type="ECO:0000313" key="9">
    <source>
        <dbReference type="EMBL" id="AEU37554.1"/>
    </source>
</evidence>
<evidence type="ECO:0000259" key="8">
    <source>
        <dbReference type="Pfam" id="PF00884"/>
    </source>
</evidence>
<dbReference type="PANTHER" id="PTHR45953">
    <property type="entry name" value="IDURONATE 2-SULFATASE"/>
    <property type="match status" value="1"/>
</dbReference>
<keyword evidence="6" id="KW-0106">Calcium</keyword>
<dbReference type="PANTHER" id="PTHR45953:SF1">
    <property type="entry name" value="IDURONATE 2-SULFATASE"/>
    <property type="match status" value="1"/>
</dbReference>
<feature type="compositionally biased region" description="Pro residues" evidence="7">
    <location>
        <begin position="187"/>
        <end position="196"/>
    </location>
</feature>
<protein>
    <submittedName>
        <fullName evidence="9">Iduronate-2-sulfatase</fullName>
        <ecNumber evidence="9">3.1.6.13</ecNumber>
    </submittedName>
</protein>
<name>G8NTZ8_GRAMM</name>
<dbReference type="RefSeq" id="WP_014266428.1">
    <property type="nucleotide sequence ID" value="NC_016631.1"/>
</dbReference>
<evidence type="ECO:0000256" key="2">
    <source>
        <dbReference type="ARBA" id="ARBA00008779"/>
    </source>
</evidence>
<dbReference type="Proteomes" id="UP000007113">
    <property type="component" value="Chromosome"/>
</dbReference>
<proteinExistence type="inferred from homology"/>
<evidence type="ECO:0000256" key="6">
    <source>
        <dbReference type="ARBA" id="ARBA00022837"/>
    </source>
</evidence>
<keyword evidence="5 9" id="KW-0378">Hydrolase</keyword>
<evidence type="ECO:0000313" key="10">
    <source>
        <dbReference type="Proteomes" id="UP000007113"/>
    </source>
</evidence>
<keyword evidence="3" id="KW-0479">Metal-binding</keyword>
<evidence type="ECO:0000256" key="5">
    <source>
        <dbReference type="ARBA" id="ARBA00022801"/>
    </source>
</evidence>
<dbReference type="PROSITE" id="PS51318">
    <property type="entry name" value="TAT"/>
    <property type="match status" value="1"/>
</dbReference>
<keyword evidence="4" id="KW-0732">Signal</keyword>
<dbReference type="OrthoDB" id="9762324at2"/>
<dbReference type="CDD" id="cd16030">
    <property type="entry name" value="iduronate-2-sulfatase"/>
    <property type="match status" value="1"/>
</dbReference>